<organism evidence="11 12">
    <name type="scientific">Streptococcus canis</name>
    <dbReference type="NCBI Taxonomy" id="1329"/>
    <lineage>
        <taxon>Bacteria</taxon>
        <taxon>Bacillati</taxon>
        <taxon>Bacillota</taxon>
        <taxon>Bacilli</taxon>
        <taxon>Lactobacillales</taxon>
        <taxon>Streptococcaceae</taxon>
        <taxon>Streptococcus</taxon>
    </lineage>
</organism>
<reference evidence="11 12" key="1">
    <citation type="submission" date="2018-10" db="EMBL/GenBank/DDBJ databases">
        <authorList>
            <consortium name="Molecular Microbiology and Infection Unit (UMMI)"/>
            <person name="Machado M."/>
        </authorList>
    </citation>
    <scope>NUCLEOTIDE SEQUENCE [LARGE SCALE GENOMIC DNA]</scope>
    <source>
        <strain evidence="11">FMV2238.02</strain>
    </source>
</reference>
<dbReference type="NCBIfam" id="TIGR01427">
    <property type="entry name" value="PTS_IIC_fructo"/>
    <property type="match status" value="1"/>
</dbReference>
<dbReference type="PROSITE" id="PS51104">
    <property type="entry name" value="PTS_EIIC_TYPE_2"/>
    <property type="match status" value="1"/>
</dbReference>
<feature type="transmembrane region" description="Helical" evidence="9">
    <location>
        <begin position="193"/>
        <end position="211"/>
    </location>
</feature>
<dbReference type="InterPro" id="IPR050864">
    <property type="entry name" value="Bacterial_PTS_Sugar_Transport"/>
</dbReference>
<evidence type="ECO:0000256" key="4">
    <source>
        <dbReference type="ARBA" id="ARBA00022597"/>
    </source>
</evidence>
<evidence type="ECO:0000259" key="10">
    <source>
        <dbReference type="PROSITE" id="PS51104"/>
    </source>
</evidence>
<evidence type="ECO:0000256" key="6">
    <source>
        <dbReference type="ARBA" id="ARBA00022692"/>
    </source>
</evidence>
<keyword evidence="12" id="KW-1185">Reference proteome</keyword>
<evidence type="ECO:0000256" key="7">
    <source>
        <dbReference type="ARBA" id="ARBA00022989"/>
    </source>
</evidence>
<dbReference type="GO" id="GO:0005886">
    <property type="term" value="C:plasma membrane"/>
    <property type="evidence" value="ECO:0007669"/>
    <property type="project" value="UniProtKB-SubCell"/>
</dbReference>
<dbReference type="AlphaFoldDB" id="A0A3P5Y2W5"/>
<feature type="transmembrane region" description="Helical" evidence="9">
    <location>
        <begin position="84"/>
        <end position="114"/>
    </location>
</feature>
<evidence type="ECO:0000313" key="11">
    <source>
        <dbReference type="EMBL" id="VDC41519.1"/>
    </source>
</evidence>
<keyword evidence="5" id="KW-0598">Phosphotransferase system</keyword>
<dbReference type="EMBL" id="UXEP01000001">
    <property type="protein sequence ID" value="VDC41519.1"/>
    <property type="molecule type" value="Genomic_DNA"/>
</dbReference>
<keyword evidence="8 9" id="KW-0472">Membrane</keyword>
<evidence type="ECO:0000256" key="1">
    <source>
        <dbReference type="ARBA" id="ARBA00004429"/>
    </source>
</evidence>
<accession>A0A3P5Y2W5</accession>
<keyword evidence="4" id="KW-0762">Sugar transport</keyword>
<keyword evidence="7 9" id="KW-1133">Transmembrane helix</keyword>
<dbReference type="GO" id="GO:0090563">
    <property type="term" value="F:protein-phosphocysteine-sugar phosphotransferase activity"/>
    <property type="evidence" value="ECO:0007669"/>
    <property type="project" value="TreeGrafter"/>
</dbReference>
<dbReference type="RefSeq" id="WP_125073586.1">
    <property type="nucleotide sequence ID" value="NZ_UXEP01000001.1"/>
</dbReference>
<comment type="subcellular location">
    <subcellularLocation>
        <location evidence="1">Cell inner membrane</location>
        <topology evidence="1">Multi-pass membrane protein</topology>
    </subcellularLocation>
</comment>
<keyword evidence="2" id="KW-0813">Transport</keyword>
<dbReference type="PANTHER" id="PTHR30505:SF0">
    <property type="entry name" value="FRUCTOSE-LIKE PTS SYSTEM EIIBC COMPONENT-RELATED"/>
    <property type="match status" value="1"/>
</dbReference>
<name>A0A3P5Y2W5_STRCB</name>
<feature type="domain" description="PTS EIIC type-2" evidence="10">
    <location>
        <begin position="8"/>
        <end position="351"/>
    </location>
</feature>
<feature type="transmembrane region" description="Helical" evidence="9">
    <location>
        <begin position="277"/>
        <end position="298"/>
    </location>
</feature>
<evidence type="ECO:0000256" key="9">
    <source>
        <dbReference type="SAM" id="Phobius"/>
    </source>
</evidence>
<feature type="transmembrane region" description="Helical" evidence="9">
    <location>
        <begin position="160"/>
        <end position="181"/>
    </location>
</feature>
<dbReference type="GO" id="GO:0009401">
    <property type="term" value="P:phosphoenolpyruvate-dependent sugar phosphotransferase system"/>
    <property type="evidence" value="ECO:0007669"/>
    <property type="project" value="UniProtKB-KW"/>
</dbReference>
<dbReference type="GO" id="GO:0008982">
    <property type="term" value="F:protein-N(PI)-phosphohistidine-sugar phosphotransferase activity"/>
    <property type="evidence" value="ECO:0007669"/>
    <property type="project" value="InterPro"/>
</dbReference>
<sequence length="365" mass="37272">MIELLKDARKSMMTGVSYMIPFVVAGGVMLALSVLLSGKAAVPSDGYLADIAKIGIAGLTLMVPILSGYIAFAMVDRSGLAPGIIGGLIASQIGAGFLGGILSGLIAGIVVYYLKKIQLPKSFKSLMPIFIIPLLGTFIVGGIMYWVVGKPMAAAMTGMTAWLESLGSGNLILLGLILGAMIASDMGGPINKVAFGFGSAMVGTISSSTGLPSATALSIMAGIGVAICIPPLGMALATFLAPKKFTEEEKTSGKAAIVMGMVGITEGAIPFAAANPLACIPANILGSSIGASLAIWLGAGNPAPWGGWIVAPVSHQPLVYILSSLIGATITAVTVILLKKPIVEMGLINSDIETEDDFDFELEIL</sequence>
<feature type="transmembrane region" description="Helical" evidence="9">
    <location>
        <begin position="217"/>
        <end position="241"/>
    </location>
</feature>
<dbReference type="InterPro" id="IPR006327">
    <property type="entry name" value="PTS_IIC_fruc"/>
</dbReference>
<dbReference type="GO" id="GO:0005351">
    <property type="term" value="F:carbohydrate:proton symporter activity"/>
    <property type="evidence" value="ECO:0007669"/>
    <property type="project" value="InterPro"/>
</dbReference>
<gene>
    <name evidence="11" type="primary">fruA_1</name>
    <name evidence="11" type="ORF">FMV2238Y02_00070</name>
</gene>
<evidence type="ECO:0000256" key="2">
    <source>
        <dbReference type="ARBA" id="ARBA00022448"/>
    </source>
</evidence>
<protein>
    <submittedName>
        <fullName evidence="11">PTS system fructose-specific EIIABC component</fullName>
    </submittedName>
</protein>
<proteinExistence type="predicted"/>
<dbReference type="InterPro" id="IPR013014">
    <property type="entry name" value="PTS_EIIC_2"/>
</dbReference>
<feature type="transmembrane region" description="Helical" evidence="9">
    <location>
        <begin position="126"/>
        <end position="148"/>
    </location>
</feature>
<keyword evidence="6 9" id="KW-0812">Transmembrane</keyword>
<feature type="transmembrane region" description="Helical" evidence="9">
    <location>
        <begin position="20"/>
        <end position="42"/>
    </location>
</feature>
<dbReference type="Proteomes" id="UP000280759">
    <property type="component" value="Unassembled WGS sequence"/>
</dbReference>
<evidence type="ECO:0000256" key="8">
    <source>
        <dbReference type="ARBA" id="ARBA00023136"/>
    </source>
</evidence>
<dbReference type="Pfam" id="PF02378">
    <property type="entry name" value="PTS_EIIC"/>
    <property type="match status" value="1"/>
</dbReference>
<feature type="transmembrane region" description="Helical" evidence="9">
    <location>
        <begin position="54"/>
        <end position="72"/>
    </location>
</feature>
<feature type="transmembrane region" description="Helical" evidence="9">
    <location>
        <begin position="318"/>
        <end position="338"/>
    </location>
</feature>
<evidence type="ECO:0000256" key="3">
    <source>
        <dbReference type="ARBA" id="ARBA00022475"/>
    </source>
</evidence>
<keyword evidence="3" id="KW-1003">Cell membrane</keyword>
<dbReference type="InterPro" id="IPR003352">
    <property type="entry name" value="PTS_EIIC"/>
</dbReference>
<dbReference type="PANTHER" id="PTHR30505">
    <property type="entry name" value="FRUCTOSE-LIKE PERMEASE"/>
    <property type="match status" value="1"/>
</dbReference>
<evidence type="ECO:0000313" key="12">
    <source>
        <dbReference type="Proteomes" id="UP000280759"/>
    </source>
</evidence>
<evidence type="ECO:0000256" key="5">
    <source>
        <dbReference type="ARBA" id="ARBA00022683"/>
    </source>
</evidence>